<dbReference type="NCBIfam" id="TIGR02937">
    <property type="entry name" value="sigma70-ECF"/>
    <property type="match status" value="1"/>
</dbReference>
<keyword evidence="4 6" id="KW-0238">DNA-binding</keyword>
<keyword evidence="2 6" id="KW-0805">Transcription regulation</keyword>
<evidence type="ECO:0000256" key="2">
    <source>
        <dbReference type="ARBA" id="ARBA00023015"/>
    </source>
</evidence>
<dbReference type="Pfam" id="PF08281">
    <property type="entry name" value="Sigma70_r4_2"/>
    <property type="match status" value="1"/>
</dbReference>
<dbReference type="SUPFAM" id="SSF88946">
    <property type="entry name" value="Sigma2 domain of RNA polymerase sigma factors"/>
    <property type="match status" value="1"/>
</dbReference>
<dbReference type="GO" id="GO:0003677">
    <property type="term" value="F:DNA binding"/>
    <property type="evidence" value="ECO:0007669"/>
    <property type="project" value="UniProtKB-KW"/>
</dbReference>
<proteinExistence type="inferred from homology"/>
<dbReference type="EMBL" id="CP031165">
    <property type="protein sequence ID" value="AXV05092.1"/>
    <property type="molecule type" value="Genomic_DNA"/>
</dbReference>
<dbReference type="InterPro" id="IPR014284">
    <property type="entry name" value="RNA_pol_sigma-70_dom"/>
</dbReference>
<dbReference type="InterPro" id="IPR000838">
    <property type="entry name" value="RNA_pol_sigma70_ECF_CS"/>
</dbReference>
<dbReference type="Gene3D" id="1.10.10.10">
    <property type="entry name" value="Winged helix-like DNA-binding domain superfamily/Winged helix DNA-binding domain"/>
    <property type="match status" value="1"/>
</dbReference>
<keyword evidence="10" id="KW-1185">Reference proteome</keyword>
<dbReference type="PROSITE" id="PS01063">
    <property type="entry name" value="SIGMA70_ECF"/>
    <property type="match status" value="1"/>
</dbReference>
<organism evidence="9 10">
    <name type="scientific">Euzebya pacifica</name>
    <dbReference type="NCBI Taxonomy" id="1608957"/>
    <lineage>
        <taxon>Bacteria</taxon>
        <taxon>Bacillati</taxon>
        <taxon>Actinomycetota</taxon>
        <taxon>Nitriliruptoria</taxon>
        <taxon>Euzebyales</taxon>
    </lineage>
</organism>
<dbReference type="Proteomes" id="UP000264006">
    <property type="component" value="Chromosome"/>
</dbReference>
<evidence type="ECO:0000256" key="1">
    <source>
        <dbReference type="ARBA" id="ARBA00010641"/>
    </source>
</evidence>
<evidence type="ECO:0000313" key="9">
    <source>
        <dbReference type="EMBL" id="AXV05092.1"/>
    </source>
</evidence>
<evidence type="ECO:0000256" key="4">
    <source>
        <dbReference type="ARBA" id="ARBA00023125"/>
    </source>
</evidence>
<evidence type="ECO:0000256" key="6">
    <source>
        <dbReference type="RuleBase" id="RU000716"/>
    </source>
</evidence>
<dbReference type="GO" id="GO:0006352">
    <property type="term" value="P:DNA-templated transcription initiation"/>
    <property type="evidence" value="ECO:0007669"/>
    <property type="project" value="InterPro"/>
</dbReference>
<dbReference type="PANTHER" id="PTHR43133">
    <property type="entry name" value="RNA POLYMERASE ECF-TYPE SIGMA FACTO"/>
    <property type="match status" value="1"/>
</dbReference>
<dbReference type="GO" id="GO:0006950">
    <property type="term" value="P:response to stress"/>
    <property type="evidence" value="ECO:0007669"/>
    <property type="project" value="UniProtKB-ARBA"/>
</dbReference>
<dbReference type="KEGG" id="euz:DVS28_a0385"/>
<accession>A0A346XS95</accession>
<keyword evidence="5 6" id="KW-0804">Transcription</keyword>
<evidence type="ECO:0000256" key="5">
    <source>
        <dbReference type="ARBA" id="ARBA00023163"/>
    </source>
</evidence>
<feature type="domain" description="RNA polymerase sigma-70 region 2" evidence="7">
    <location>
        <begin position="2"/>
        <end position="58"/>
    </location>
</feature>
<dbReference type="InterPro" id="IPR036388">
    <property type="entry name" value="WH-like_DNA-bd_sf"/>
</dbReference>
<dbReference type="Gene3D" id="1.10.1740.10">
    <property type="match status" value="1"/>
</dbReference>
<evidence type="ECO:0000256" key="3">
    <source>
        <dbReference type="ARBA" id="ARBA00023082"/>
    </source>
</evidence>
<evidence type="ECO:0000313" key="10">
    <source>
        <dbReference type="Proteomes" id="UP000264006"/>
    </source>
</evidence>
<dbReference type="InterPro" id="IPR013325">
    <property type="entry name" value="RNA_pol_sigma_r2"/>
</dbReference>
<dbReference type="InterPro" id="IPR013324">
    <property type="entry name" value="RNA_pol_sigma_r3/r4-like"/>
</dbReference>
<dbReference type="InterPro" id="IPR013249">
    <property type="entry name" value="RNA_pol_sigma70_r4_t2"/>
</dbReference>
<dbReference type="InterPro" id="IPR007627">
    <property type="entry name" value="RNA_pol_sigma70_r2"/>
</dbReference>
<evidence type="ECO:0000259" key="7">
    <source>
        <dbReference type="Pfam" id="PF04542"/>
    </source>
</evidence>
<gene>
    <name evidence="9" type="ORF">DVS28_a0385</name>
</gene>
<evidence type="ECO:0000259" key="8">
    <source>
        <dbReference type="Pfam" id="PF08281"/>
    </source>
</evidence>
<dbReference type="AlphaFoldDB" id="A0A346XS95"/>
<dbReference type="Pfam" id="PF04542">
    <property type="entry name" value="Sigma70_r2"/>
    <property type="match status" value="1"/>
</dbReference>
<reference evidence="9 10" key="1">
    <citation type="submission" date="2018-09" db="EMBL/GenBank/DDBJ databases">
        <title>Complete genome sequence of Euzebya sp. DY32-46 isolated from seawater of Pacific Ocean.</title>
        <authorList>
            <person name="Xu L."/>
            <person name="Wu Y.-H."/>
            <person name="Xu X.-W."/>
        </authorList>
    </citation>
    <scope>NUCLEOTIDE SEQUENCE [LARGE SCALE GENOMIC DNA]</scope>
    <source>
        <strain evidence="9 10">DY32-46</strain>
    </source>
</reference>
<protein>
    <recommendedName>
        <fullName evidence="6">RNA polymerase sigma factor</fullName>
    </recommendedName>
</protein>
<dbReference type="CDD" id="cd06171">
    <property type="entry name" value="Sigma70_r4"/>
    <property type="match status" value="1"/>
</dbReference>
<feature type="domain" description="RNA polymerase sigma factor 70 region 4 type 2" evidence="8">
    <location>
        <begin position="95"/>
        <end position="147"/>
    </location>
</feature>
<dbReference type="SUPFAM" id="SSF88659">
    <property type="entry name" value="Sigma3 and sigma4 domains of RNA polymerase sigma factors"/>
    <property type="match status" value="1"/>
</dbReference>
<dbReference type="PANTHER" id="PTHR43133:SF25">
    <property type="entry name" value="RNA POLYMERASE SIGMA FACTOR RFAY-RELATED"/>
    <property type="match status" value="1"/>
</dbReference>
<comment type="similarity">
    <text evidence="1 6">Belongs to the sigma-70 factor family. ECF subfamily.</text>
</comment>
<keyword evidence="3 6" id="KW-0731">Sigma factor</keyword>
<sequence>MLFGIARRLTTSPQDAEDLVQDTLVKAFRAIGTFDGRYARSWLLTILRNTNTNRLRKRMPDLLEDEWTTLGRMPAAGADGRDGPAELVAEGLSGEAVVAALEALPMHHRAVVALVDIDGLSYREAADVLGVPVGTVMSRLHRARAKLRRHVRSPSSLLEERE</sequence>
<dbReference type="InterPro" id="IPR039425">
    <property type="entry name" value="RNA_pol_sigma-70-like"/>
</dbReference>
<name>A0A346XS95_9ACTN</name>
<dbReference type="GO" id="GO:0016987">
    <property type="term" value="F:sigma factor activity"/>
    <property type="evidence" value="ECO:0007669"/>
    <property type="project" value="UniProtKB-KW"/>
</dbReference>